<reference evidence="8" key="1">
    <citation type="submission" date="2018-06" db="EMBL/GenBank/DDBJ databases">
        <authorList>
            <person name="Zhirakovskaya E."/>
        </authorList>
    </citation>
    <scope>NUCLEOTIDE SEQUENCE</scope>
</reference>
<evidence type="ECO:0000313" key="8">
    <source>
        <dbReference type="EMBL" id="VAW22393.1"/>
    </source>
</evidence>
<dbReference type="SUPFAM" id="SSF51445">
    <property type="entry name" value="(Trans)glycosidases"/>
    <property type="match status" value="1"/>
</dbReference>
<comment type="catalytic activity">
    <reaction evidence="1">
        <text>Hydrolysis of terminal non-reducing N-acetyl-D-hexosamine residues in N-acetyl-beta-D-hexosaminides.</text>
        <dbReference type="EC" id="3.2.1.52"/>
    </reaction>
</comment>
<dbReference type="PANTHER" id="PTHR22600:SF57">
    <property type="entry name" value="BETA-N-ACETYLHEXOSAMINIDASE"/>
    <property type="match status" value="1"/>
</dbReference>
<name>A0A3B0U206_9ZZZZ</name>
<keyword evidence="5 8" id="KW-0326">Glycosidase</keyword>
<dbReference type="GO" id="GO:0005975">
    <property type="term" value="P:carbohydrate metabolic process"/>
    <property type="evidence" value="ECO:0007669"/>
    <property type="project" value="InterPro"/>
</dbReference>
<dbReference type="AlphaFoldDB" id="A0A3B0U206"/>
<evidence type="ECO:0000259" key="6">
    <source>
        <dbReference type="Pfam" id="PF00728"/>
    </source>
</evidence>
<dbReference type="PRINTS" id="PR00738">
    <property type="entry name" value="GLHYDRLASE20"/>
</dbReference>
<sequence length="792" mass="89339">MKTIKKSLFWCLMLTPVICGILFTCPLKVLAIEKPIIFPIPQQLKVTQDTFTVDESISVLVPENASEYDISLARLLVRELSGKYGVALKIKRCTSIPKDGRAVLMGTIDNPLVREYCNAHKLELTEQEPGPEGYILHVKNNLVVIAGWDAPGAFYGLQSLRQLLMGGNGKSIQGIEATDWPNLPFRGIRLYIPGPENIAFFKRFLADFMALYKFNKIIIEATCMRLDKHPEINAGWIEFAKYMKYTRSNRIKGILGNMRDSPNCDAGDGDIVEKDDVRDIIRFANKNHIEVIPEIPSLTHSYYLLTRHPELAELPGDIWPDTYCPSNPESYKLLFDVFDEYIEVFNPKMISIGHDEWWGAPLGVCPRCKGKDYSLLFAHDVNMIHDYLTKKGVKIVMWGDHLLENKRGVGPQNRVGITGYKYQIPGGLRYSVVEESIPKDILIINWFWADEDNDITLQQLGFKQIYGNLEPDIINWGSRVKRVGVIGGAASSWEGTTEFNFGKNRMYEFLGCANLLWSKNYLEEEALLKIAQGMMPGVRSSLRGEKAPSEENDAIVTIDISPHFNISTKKDIVGAKIGELRTGELESGREIFNLANPSSGSGKYAVVVGTEGEKENSLVNEVKGIQVDEDISSLIFLHACAVMASNKKSFRKIYNFEDTADLLGWYEIIYEDGFIESIPIRYGFNILEWDAERSGVIKEKLAKFKGKTWYTQNTLCYAADAINCAAETQSQPITFFAFEWVNKRFGKKVKKINLKGSNKYVSADGRITPNNAIMLIALSAVKKREKSQILNK</sequence>
<evidence type="ECO:0000256" key="5">
    <source>
        <dbReference type="ARBA" id="ARBA00023295"/>
    </source>
</evidence>
<evidence type="ECO:0000256" key="1">
    <source>
        <dbReference type="ARBA" id="ARBA00001231"/>
    </source>
</evidence>
<dbReference type="InterPro" id="IPR029018">
    <property type="entry name" value="Hex-like_dom2"/>
</dbReference>
<comment type="similarity">
    <text evidence="2">Belongs to the glycosyl hydrolase 20 family.</text>
</comment>
<dbReference type="SUPFAM" id="SSF55545">
    <property type="entry name" value="beta-N-acetylhexosaminidase-like domain"/>
    <property type="match status" value="1"/>
</dbReference>
<dbReference type="PANTHER" id="PTHR22600">
    <property type="entry name" value="BETA-HEXOSAMINIDASE"/>
    <property type="match status" value="1"/>
</dbReference>
<feature type="domain" description="Beta-hexosaminidase bacterial type N-terminal" evidence="7">
    <location>
        <begin position="35"/>
        <end position="180"/>
    </location>
</feature>
<dbReference type="GO" id="GO:0016020">
    <property type="term" value="C:membrane"/>
    <property type="evidence" value="ECO:0007669"/>
    <property type="project" value="TreeGrafter"/>
</dbReference>
<dbReference type="Gene3D" id="3.30.379.10">
    <property type="entry name" value="Chitobiase/beta-hexosaminidase domain 2-like"/>
    <property type="match status" value="1"/>
</dbReference>
<feature type="domain" description="Glycoside hydrolase family 20 catalytic" evidence="6">
    <location>
        <begin position="207"/>
        <end position="409"/>
    </location>
</feature>
<dbReference type="InterPro" id="IPR015883">
    <property type="entry name" value="Glyco_hydro_20_cat"/>
</dbReference>
<dbReference type="GO" id="GO:0004563">
    <property type="term" value="F:beta-N-acetylhexosaminidase activity"/>
    <property type="evidence" value="ECO:0007669"/>
    <property type="project" value="UniProtKB-EC"/>
</dbReference>
<keyword evidence="4 8" id="KW-0378">Hydrolase</keyword>
<proteinExistence type="inferred from homology"/>
<evidence type="ECO:0000256" key="4">
    <source>
        <dbReference type="ARBA" id="ARBA00022801"/>
    </source>
</evidence>
<evidence type="ECO:0000256" key="2">
    <source>
        <dbReference type="ARBA" id="ARBA00006285"/>
    </source>
</evidence>
<dbReference type="GO" id="GO:0030203">
    <property type="term" value="P:glycosaminoglycan metabolic process"/>
    <property type="evidence" value="ECO:0007669"/>
    <property type="project" value="TreeGrafter"/>
</dbReference>
<evidence type="ECO:0000259" key="7">
    <source>
        <dbReference type="Pfam" id="PF02838"/>
    </source>
</evidence>
<dbReference type="EC" id="3.2.1.52" evidence="3"/>
<accession>A0A3B0U206</accession>
<dbReference type="Gene3D" id="3.20.20.80">
    <property type="entry name" value="Glycosidases"/>
    <property type="match status" value="1"/>
</dbReference>
<gene>
    <name evidence="8" type="ORF">MNBD_BACTEROID01-1677</name>
</gene>
<evidence type="ECO:0000256" key="3">
    <source>
        <dbReference type="ARBA" id="ARBA00012663"/>
    </source>
</evidence>
<dbReference type="InterPro" id="IPR017853">
    <property type="entry name" value="GH"/>
</dbReference>
<protein>
    <recommendedName>
        <fullName evidence="3">beta-N-acetylhexosaminidase</fullName>
        <ecNumber evidence="3">3.2.1.52</ecNumber>
    </recommendedName>
</protein>
<dbReference type="InterPro" id="IPR015882">
    <property type="entry name" value="HEX_bac_N"/>
</dbReference>
<organism evidence="8">
    <name type="scientific">hydrothermal vent metagenome</name>
    <dbReference type="NCBI Taxonomy" id="652676"/>
    <lineage>
        <taxon>unclassified sequences</taxon>
        <taxon>metagenomes</taxon>
        <taxon>ecological metagenomes</taxon>
    </lineage>
</organism>
<dbReference type="Pfam" id="PF00728">
    <property type="entry name" value="Glyco_hydro_20"/>
    <property type="match status" value="1"/>
</dbReference>
<dbReference type="InterPro" id="IPR025705">
    <property type="entry name" value="Beta_hexosaminidase_sua/sub"/>
</dbReference>
<dbReference type="EMBL" id="UOEP01000171">
    <property type="protein sequence ID" value="VAW22393.1"/>
    <property type="molecule type" value="Genomic_DNA"/>
</dbReference>
<dbReference type="Pfam" id="PF02838">
    <property type="entry name" value="Glyco_hydro_20b"/>
    <property type="match status" value="1"/>
</dbReference>